<gene>
    <name evidence="4" type="ORF">A2973_00670</name>
</gene>
<dbReference type="GO" id="GO:0005829">
    <property type="term" value="C:cytosol"/>
    <property type="evidence" value="ECO:0007669"/>
    <property type="project" value="TreeGrafter"/>
</dbReference>
<dbReference type="UniPathway" id="UPA00124"/>
<evidence type="ECO:0000313" key="4">
    <source>
        <dbReference type="EMBL" id="OGG29099.1"/>
    </source>
</evidence>
<dbReference type="Pfam" id="PF00908">
    <property type="entry name" value="dTDP_sugar_isom"/>
    <property type="match status" value="1"/>
</dbReference>
<dbReference type="Gene3D" id="2.60.120.10">
    <property type="entry name" value="Jelly Rolls"/>
    <property type="match status" value="1"/>
</dbReference>
<dbReference type="NCBIfam" id="TIGR01221">
    <property type="entry name" value="rmlC"/>
    <property type="match status" value="1"/>
</dbReference>
<evidence type="ECO:0000256" key="1">
    <source>
        <dbReference type="PIRSR" id="PIRSR600888-1"/>
    </source>
</evidence>
<dbReference type="CDD" id="cd00438">
    <property type="entry name" value="cupin_RmlC"/>
    <property type="match status" value="1"/>
</dbReference>
<dbReference type="AlphaFoldDB" id="A0A1F6AWN5"/>
<dbReference type="InterPro" id="IPR011051">
    <property type="entry name" value="RmlC_Cupin_sf"/>
</dbReference>
<dbReference type="STRING" id="1798396.A2973_00670"/>
<dbReference type="InterPro" id="IPR014710">
    <property type="entry name" value="RmlC-like_jellyroll"/>
</dbReference>
<organism evidence="4 5">
    <name type="scientific">Candidatus Gottesmanbacteria bacterium RIFCSPLOWO2_01_FULL_49_10</name>
    <dbReference type="NCBI Taxonomy" id="1798396"/>
    <lineage>
        <taxon>Bacteria</taxon>
        <taxon>Candidatus Gottesmaniibacteriota</taxon>
    </lineage>
</organism>
<dbReference type="Proteomes" id="UP000176409">
    <property type="component" value="Unassembled WGS sequence"/>
</dbReference>
<keyword evidence="3" id="KW-0413">Isomerase</keyword>
<dbReference type="InterPro" id="IPR000888">
    <property type="entry name" value="RmlC-like"/>
</dbReference>
<sequence length="180" mass="20831">MKFEKTKLLGVYIVHFEPKKDKRGYFVRTFCQQEFANAGIAFHVVQINRSLTKRQGAIRGMHFQRQPHQEDKLVQCIKGAMYDVALDVRTNSKTFGQWIGIQLTSDNNTALFIPQGYAHGFQVIESDTEAEYFMSQYYSPQHATGVRCTDPFFQITWPLPIQFSSAKDQEWPLVEINQKA</sequence>
<accession>A0A1F6AWN5</accession>
<dbReference type="GO" id="GO:0000271">
    <property type="term" value="P:polysaccharide biosynthetic process"/>
    <property type="evidence" value="ECO:0007669"/>
    <property type="project" value="TreeGrafter"/>
</dbReference>
<comment type="caution">
    <text evidence="4">The sequence shown here is derived from an EMBL/GenBank/DDBJ whole genome shotgun (WGS) entry which is preliminary data.</text>
</comment>
<comment type="similarity">
    <text evidence="3">Belongs to the dTDP-4-dehydrorhamnose 3,5-epimerase family.</text>
</comment>
<feature type="active site" description="Proton acceptor" evidence="1">
    <location>
        <position position="62"/>
    </location>
</feature>
<proteinExistence type="inferred from homology"/>
<feature type="site" description="Participates in a stacking interaction with the thymidine ring of dTDP-4-oxo-6-deoxyglucose" evidence="2">
    <location>
        <position position="138"/>
    </location>
</feature>
<evidence type="ECO:0000256" key="2">
    <source>
        <dbReference type="PIRSR" id="PIRSR600888-3"/>
    </source>
</evidence>
<dbReference type="GO" id="GO:0008830">
    <property type="term" value="F:dTDP-4-dehydrorhamnose 3,5-epimerase activity"/>
    <property type="evidence" value="ECO:0007669"/>
    <property type="project" value="UniProtKB-UniRule"/>
</dbReference>
<dbReference type="PANTHER" id="PTHR21047:SF2">
    <property type="entry name" value="THYMIDINE DIPHOSPHO-4-KETO-RHAMNOSE 3,5-EPIMERASE"/>
    <property type="match status" value="1"/>
</dbReference>
<dbReference type="SUPFAM" id="SSF51182">
    <property type="entry name" value="RmlC-like cupins"/>
    <property type="match status" value="1"/>
</dbReference>
<dbReference type="EMBL" id="MFJZ01000058">
    <property type="protein sequence ID" value="OGG29099.1"/>
    <property type="molecule type" value="Genomic_DNA"/>
</dbReference>
<evidence type="ECO:0000256" key="3">
    <source>
        <dbReference type="RuleBase" id="RU364069"/>
    </source>
</evidence>
<feature type="active site" description="Proton donor" evidence="1">
    <location>
        <position position="132"/>
    </location>
</feature>
<comment type="pathway">
    <text evidence="3">Carbohydrate biosynthesis; dTDP-L-rhamnose biosynthesis.</text>
</comment>
<dbReference type="PANTHER" id="PTHR21047">
    <property type="entry name" value="DTDP-6-DEOXY-D-GLUCOSE-3,5 EPIMERASE"/>
    <property type="match status" value="1"/>
</dbReference>
<comment type="subunit">
    <text evidence="3">Homodimer.</text>
</comment>
<dbReference type="EC" id="5.1.3.13" evidence="3"/>
<reference evidence="4 5" key="1">
    <citation type="journal article" date="2016" name="Nat. Commun.">
        <title>Thousands of microbial genomes shed light on interconnected biogeochemical processes in an aquifer system.</title>
        <authorList>
            <person name="Anantharaman K."/>
            <person name="Brown C.T."/>
            <person name="Hug L.A."/>
            <person name="Sharon I."/>
            <person name="Castelle C.J."/>
            <person name="Probst A.J."/>
            <person name="Thomas B.C."/>
            <person name="Singh A."/>
            <person name="Wilkins M.J."/>
            <person name="Karaoz U."/>
            <person name="Brodie E.L."/>
            <person name="Williams K.H."/>
            <person name="Hubbard S.S."/>
            <person name="Banfield J.F."/>
        </authorList>
    </citation>
    <scope>NUCLEOTIDE SEQUENCE [LARGE SCALE GENOMIC DNA]</scope>
</reference>
<comment type="function">
    <text evidence="3">Catalyzes the epimerization of the C3' and C5'positions of dTDP-6-deoxy-D-xylo-4-hexulose, forming dTDP-6-deoxy-L-lyxo-4-hexulose.</text>
</comment>
<comment type="catalytic activity">
    <reaction evidence="3">
        <text>dTDP-4-dehydro-6-deoxy-alpha-D-glucose = dTDP-4-dehydro-beta-L-rhamnose</text>
        <dbReference type="Rhea" id="RHEA:16969"/>
        <dbReference type="ChEBI" id="CHEBI:57649"/>
        <dbReference type="ChEBI" id="CHEBI:62830"/>
        <dbReference type="EC" id="5.1.3.13"/>
    </reaction>
</comment>
<dbReference type="GO" id="GO:0019305">
    <property type="term" value="P:dTDP-rhamnose biosynthetic process"/>
    <property type="evidence" value="ECO:0007669"/>
    <property type="project" value="UniProtKB-UniRule"/>
</dbReference>
<evidence type="ECO:0000313" key="5">
    <source>
        <dbReference type="Proteomes" id="UP000176409"/>
    </source>
</evidence>
<name>A0A1F6AWN5_9BACT</name>
<protein>
    <recommendedName>
        <fullName evidence="3">dTDP-4-dehydrorhamnose 3,5-epimerase</fullName>
        <ecNumber evidence="3">5.1.3.13</ecNumber>
    </recommendedName>
    <alternativeName>
        <fullName evidence="3">Thymidine diphospho-4-keto-rhamnose 3,5-epimerase</fullName>
    </alternativeName>
</protein>